<reference evidence="2 3" key="1">
    <citation type="submission" date="2024-08" db="EMBL/GenBank/DDBJ databases">
        <authorList>
            <person name="Lu H."/>
        </authorList>
    </citation>
    <scope>NUCLEOTIDE SEQUENCE [LARGE SCALE GENOMIC DNA]</scope>
    <source>
        <strain evidence="2 3">BYS78W</strain>
    </source>
</reference>
<comment type="caution">
    <text evidence="2">The sequence shown here is derived from an EMBL/GenBank/DDBJ whole genome shotgun (WGS) entry which is preliminary data.</text>
</comment>
<name>A0ABW7HH59_9BURK</name>
<evidence type="ECO:0000259" key="1">
    <source>
        <dbReference type="PROSITE" id="PS50213"/>
    </source>
</evidence>
<evidence type="ECO:0000313" key="2">
    <source>
        <dbReference type="EMBL" id="MFG6489177.1"/>
    </source>
</evidence>
<dbReference type="PROSITE" id="PS50213">
    <property type="entry name" value="FAS1"/>
    <property type="match status" value="1"/>
</dbReference>
<dbReference type="InterPro" id="IPR036378">
    <property type="entry name" value="FAS1_dom_sf"/>
</dbReference>
<feature type="domain" description="FAS1" evidence="1">
    <location>
        <begin position="45"/>
        <end position="112"/>
    </location>
</feature>
<dbReference type="EMBL" id="JBIGIC010000011">
    <property type="protein sequence ID" value="MFG6489177.1"/>
    <property type="molecule type" value="Genomic_DNA"/>
</dbReference>
<organism evidence="2 3">
    <name type="scientific">Pelomonas candidula</name>
    <dbReference type="NCBI Taxonomy" id="3299025"/>
    <lineage>
        <taxon>Bacteria</taxon>
        <taxon>Pseudomonadati</taxon>
        <taxon>Pseudomonadota</taxon>
        <taxon>Betaproteobacteria</taxon>
        <taxon>Burkholderiales</taxon>
        <taxon>Sphaerotilaceae</taxon>
        <taxon>Roseateles</taxon>
    </lineage>
</organism>
<dbReference type="SUPFAM" id="SSF82153">
    <property type="entry name" value="FAS1 domain"/>
    <property type="match status" value="1"/>
</dbReference>
<dbReference type="Gene3D" id="2.30.180.10">
    <property type="entry name" value="FAS1 domain"/>
    <property type="match status" value="1"/>
</dbReference>
<keyword evidence="3" id="KW-1185">Reference proteome</keyword>
<dbReference type="InterPro" id="IPR000782">
    <property type="entry name" value="FAS1_domain"/>
</dbReference>
<protein>
    <submittedName>
        <fullName evidence="2">Fasciclin domain-containing protein</fullName>
    </submittedName>
</protein>
<dbReference type="Pfam" id="PF02469">
    <property type="entry name" value="Fasciclin"/>
    <property type="match status" value="1"/>
</dbReference>
<accession>A0ABW7HH59</accession>
<gene>
    <name evidence="2" type="ORF">ACG04R_21000</name>
</gene>
<dbReference type="RefSeq" id="WP_394415492.1">
    <property type="nucleotide sequence ID" value="NZ_JBIGIC010000011.1"/>
</dbReference>
<evidence type="ECO:0000313" key="3">
    <source>
        <dbReference type="Proteomes" id="UP001606134"/>
    </source>
</evidence>
<dbReference type="Proteomes" id="UP001606134">
    <property type="component" value="Unassembled WGS sequence"/>
</dbReference>
<sequence>MSHLAPGVPAAHCPHLFGDLSDPSPGLPRLCSRLAAGRLRHHARARTAGANAARDPQFTPFNRLAAQSGLAEELRGAGPLTVFVPSDDAFKAMPAKTKAARGRPFSTASHSR</sequence>
<proteinExistence type="predicted"/>